<feature type="transmembrane region" description="Helical" evidence="1">
    <location>
        <begin position="32"/>
        <end position="60"/>
    </location>
</feature>
<organism evidence="2 3">
    <name type="scientific">Paenibacillus thalictri</name>
    <dbReference type="NCBI Taxonomy" id="2527873"/>
    <lineage>
        <taxon>Bacteria</taxon>
        <taxon>Bacillati</taxon>
        <taxon>Bacillota</taxon>
        <taxon>Bacilli</taxon>
        <taxon>Bacillales</taxon>
        <taxon>Paenibacillaceae</taxon>
        <taxon>Paenibacillus</taxon>
    </lineage>
</organism>
<gene>
    <name evidence="2" type="ORF">EYB31_24090</name>
</gene>
<evidence type="ECO:0008006" key="4">
    <source>
        <dbReference type="Google" id="ProtNLM"/>
    </source>
</evidence>
<evidence type="ECO:0000313" key="3">
    <source>
        <dbReference type="Proteomes" id="UP000293142"/>
    </source>
</evidence>
<proteinExistence type="predicted"/>
<comment type="caution">
    <text evidence="2">The sequence shown here is derived from an EMBL/GenBank/DDBJ whole genome shotgun (WGS) entry which is preliminary data.</text>
</comment>
<keyword evidence="1" id="KW-1133">Transmembrane helix</keyword>
<reference evidence="2 3" key="1">
    <citation type="submission" date="2019-02" db="EMBL/GenBank/DDBJ databases">
        <title>Paenibacillus sp. nov., isolated from surface-sterilized tissue of Thalictrum simplex L.</title>
        <authorList>
            <person name="Tuo L."/>
        </authorList>
    </citation>
    <scope>NUCLEOTIDE SEQUENCE [LARGE SCALE GENOMIC DNA]</scope>
    <source>
        <strain evidence="2 3">N2SHLJ1</strain>
    </source>
</reference>
<keyword evidence="1" id="KW-0812">Transmembrane</keyword>
<evidence type="ECO:0000313" key="2">
    <source>
        <dbReference type="EMBL" id="TBL75094.1"/>
    </source>
</evidence>
<evidence type="ECO:0000256" key="1">
    <source>
        <dbReference type="SAM" id="Phobius"/>
    </source>
</evidence>
<dbReference type="AlphaFoldDB" id="A0A4Q9DK38"/>
<feature type="transmembrane region" description="Helical" evidence="1">
    <location>
        <begin position="72"/>
        <end position="98"/>
    </location>
</feature>
<keyword evidence="3" id="KW-1185">Reference proteome</keyword>
<dbReference type="Proteomes" id="UP000293142">
    <property type="component" value="Unassembled WGS sequence"/>
</dbReference>
<dbReference type="RefSeq" id="WP_131015990.1">
    <property type="nucleotide sequence ID" value="NZ_SIRE01000018.1"/>
</dbReference>
<sequence>MSSYPFSSSNESPNDRFRYTSPPSGFALAGRILGIIAIIMNALLLLLPIGLILGILSLVFSSYAYKRSGTGLGGLLAAGVSFFIALLWLISLTVPFLVDPTISPF</sequence>
<protein>
    <recommendedName>
        <fullName evidence="4">DUF4190 domain-containing protein</fullName>
    </recommendedName>
</protein>
<keyword evidence="1" id="KW-0472">Membrane</keyword>
<dbReference type="EMBL" id="SIRE01000018">
    <property type="protein sequence ID" value="TBL75094.1"/>
    <property type="molecule type" value="Genomic_DNA"/>
</dbReference>
<name>A0A4Q9DK38_9BACL</name>
<accession>A0A4Q9DK38</accession>